<organism evidence="1">
    <name type="scientific">marine sediment metagenome</name>
    <dbReference type="NCBI Taxonomy" id="412755"/>
    <lineage>
        <taxon>unclassified sequences</taxon>
        <taxon>metagenomes</taxon>
        <taxon>ecological metagenomes</taxon>
    </lineage>
</organism>
<reference evidence="1" key="1">
    <citation type="journal article" date="2014" name="Front. Microbiol.">
        <title>High frequency of phylogenetically diverse reductive dehalogenase-homologous genes in deep subseafloor sedimentary metagenomes.</title>
        <authorList>
            <person name="Kawai M."/>
            <person name="Futagami T."/>
            <person name="Toyoda A."/>
            <person name="Takaki Y."/>
            <person name="Nishi S."/>
            <person name="Hori S."/>
            <person name="Arai W."/>
            <person name="Tsubouchi T."/>
            <person name="Morono Y."/>
            <person name="Uchiyama I."/>
            <person name="Ito T."/>
            <person name="Fujiyama A."/>
            <person name="Inagaki F."/>
            <person name="Takami H."/>
        </authorList>
    </citation>
    <scope>NUCLEOTIDE SEQUENCE</scope>
    <source>
        <strain evidence="1">Expedition CK06-06</strain>
    </source>
</reference>
<comment type="caution">
    <text evidence="1">The sequence shown here is derived from an EMBL/GenBank/DDBJ whole genome shotgun (WGS) entry which is preliminary data.</text>
</comment>
<dbReference type="Gene3D" id="3.20.20.140">
    <property type="entry name" value="Metal-dependent hydrolases"/>
    <property type="match status" value="1"/>
</dbReference>
<protein>
    <recommendedName>
        <fullName evidence="2">Membrane dipeptidase</fullName>
    </recommendedName>
</protein>
<evidence type="ECO:0000313" key="1">
    <source>
        <dbReference type="EMBL" id="GAI83530.1"/>
    </source>
</evidence>
<dbReference type="EMBL" id="BARW01013781">
    <property type="protein sequence ID" value="GAI83530.1"/>
    <property type="molecule type" value="Genomic_DNA"/>
</dbReference>
<dbReference type="AlphaFoldDB" id="X1T7L9"/>
<evidence type="ECO:0008006" key="2">
    <source>
        <dbReference type="Google" id="ProtNLM"/>
    </source>
</evidence>
<feature type="non-terminal residue" evidence="1">
    <location>
        <position position="70"/>
    </location>
</feature>
<sequence length="70" mass="8089">MFLESDFKESQVKVNLVETNTHLIKTKQIHQKAIVFDGHCDTILEIMNHKITLEKKSTTGHLDIPRMKEG</sequence>
<gene>
    <name evidence="1" type="ORF">S12H4_24991</name>
</gene>
<accession>X1T7L9</accession>
<proteinExistence type="predicted"/>
<name>X1T7L9_9ZZZZ</name>